<comment type="cofactor">
    <cofactor evidence="1">
        <name>Ca(2+)</name>
        <dbReference type="ChEBI" id="CHEBI:29108"/>
    </cofactor>
</comment>
<dbReference type="EMBL" id="FQWF01000003">
    <property type="protein sequence ID" value="SHG19933.1"/>
    <property type="molecule type" value="Genomic_DNA"/>
</dbReference>
<proteinExistence type="predicted"/>
<evidence type="ECO:0000313" key="5">
    <source>
        <dbReference type="Proteomes" id="UP000184020"/>
    </source>
</evidence>
<dbReference type="PANTHER" id="PTHR11122">
    <property type="entry name" value="APOSPORY-ASSOCIATED PROTEIN C-RELATED"/>
    <property type="match status" value="1"/>
</dbReference>
<evidence type="ECO:0000256" key="1">
    <source>
        <dbReference type="ARBA" id="ARBA00001913"/>
    </source>
</evidence>
<organism evidence="4 5">
    <name type="scientific">Flavobacterium micromati</name>
    <dbReference type="NCBI Taxonomy" id="229205"/>
    <lineage>
        <taxon>Bacteria</taxon>
        <taxon>Pseudomonadati</taxon>
        <taxon>Bacteroidota</taxon>
        <taxon>Flavobacteriia</taxon>
        <taxon>Flavobacteriales</taxon>
        <taxon>Flavobacteriaceae</taxon>
        <taxon>Flavobacterium</taxon>
    </lineage>
</organism>
<dbReference type="InterPro" id="IPR037481">
    <property type="entry name" value="LacX"/>
</dbReference>
<sequence>MIITISNSVLTATIKSLGAELCSLTDQNNKEYIWEGNPNFWGKHSPILFPIVGTLKNNCYQLNGKTYTLLRHGFAREMDFKLLDQVQNSVTFSLRSSEETLKLFPFDFELQLIYTIVDASVIIEYKVINSGDNKMPFAIGAHPAFALPNDFTNYSLAFEKEESLDYHLLENDLISDVTKKIIHHDKQVPLNYTLFENDALIFKKLRSNSITILENQKPFLKVNFEDFPSLGIWTKVNAPFICIEPWFGYSDTVKSSGNLFDKEGIQILNVAETFKSKFSIEILN</sequence>
<accession>A0A1M5HVM9</accession>
<dbReference type="Gene3D" id="2.70.98.10">
    <property type="match status" value="1"/>
</dbReference>
<dbReference type="OrthoDB" id="9795355at2"/>
<dbReference type="RefSeq" id="WP_073017646.1">
    <property type="nucleotide sequence ID" value="NZ_FQWF01000003.1"/>
</dbReference>
<dbReference type="Pfam" id="PF01263">
    <property type="entry name" value="Aldose_epim"/>
    <property type="match status" value="1"/>
</dbReference>
<dbReference type="CDD" id="cd09024">
    <property type="entry name" value="Aldose_epim_lacX"/>
    <property type="match status" value="1"/>
</dbReference>
<protein>
    <submittedName>
        <fullName evidence="4">Galactose mutarotase</fullName>
    </submittedName>
</protein>
<evidence type="ECO:0000256" key="3">
    <source>
        <dbReference type="ARBA" id="ARBA00022837"/>
    </source>
</evidence>
<name>A0A1M5HVM9_9FLAO</name>
<dbReference type="STRING" id="229205.SAMN05444372_103144"/>
<evidence type="ECO:0000313" key="4">
    <source>
        <dbReference type="EMBL" id="SHG19933.1"/>
    </source>
</evidence>
<reference evidence="5" key="1">
    <citation type="submission" date="2016-11" db="EMBL/GenBank/DDBJ databases">
        <authorList>
            <person name="Varghese N."/>
            <person name="Submissions S."/>
        </authorList>
    </citation>
    <scope>NUCLEOTIDE SEQUENCE [LARGE SCALE GENOMIC DNA]</scope>
    <source>
        <strain evidence="5">DSM 17659</strain>
    </source>
</reference>
<comment type="subunit">
    <text evidence="2">Monomer.</text>
</comment>
<dbReference type="GO" id="GO:0005975">
    <property type="term" value="P:carbohydrate metabolic process"/>
    <property type="evidence" value="ECO:0007669"/>
    <property type="project" value="InterPro"/>
</dbReference>
<dbReference type="InterPro" id="IPR008183">
    <property type="entry name" value="Aldose_1/G6P_1-epimerase"/>
</dbReference>
<dbReference type="InterPro" id="IPR014718">
    <property type="entry name" value="GH-type_carb-bd"/>
</dbReference>
<dbReference type="Proteomes" id="UP000184020">
    <property type="component" value="Unassembled WGS sequence"/>
</dbReference>
<gene>
    <name evidence="4" type="ORF">SAMN05444372_103144</name>
</gene>
<keyword evidence="5" id="KW-1185">Reference proteome</keyword>
<dbReference type="GO" id="GO:0030246">
    <property type="term" value="F:carbohydrate binding"/>
    <property type="evidence" value="ECO:0007669"/>
    <property type="project" value="InterPro"/>
</dbReference>
<dbReference type="SUPFAM" id="SSF74650">
    <property type="entry name" value="Galactose mutarotase-like"/>
    <property type="match status" value="1"/>
</dbReference>
<dbReference type="AlphaFoldDB" id="A0A1M5HVM9"/>
<keyword evidence="3" id="KW-0106">Calcium</keyword>
<dbReference type="PANTHER" id="PTHR11122:SF13">
    <property type="entry name" value="GLUCOSE-6-PHOSPHATE 1-EPIMERASE"/>
    <property type="match status" value="1"/>
</dbReference>
<evidence type="ECO:0000256" key="2">
    <source>
        <dbReference type="ARBA" id="ARBA00011245"/>
    </source>
</evidence>
<dbReference type="GO" id="GO:0016853">
    <property type="term" value="F:isomerase activity"/>
    <property type="evidence" value="ECO:0007669"/>
    <property type="project" value="InterPro"/>
</dbReference>
<dbReference type="InterPro" id="IPR011013">
    <property type="entry name" value="Gal_mutarotase_sf_dom"/>
</dbReference>